<comment type="similarity">
    <text evidence="1">Belongs to the Gfa family.</text>
</comment>
<protein>
    <submittedName>
        <fullName evidence="6">GFA family protein</fullName>
    </submittedName>
</protein>
<feature type="domain" description="CENP-V/GFA" evidence="5">
    <location>
        <begin position="3"/>
        <end position="111"/>
    </location>
</feature>
<dbReference type="InterPro" id="IPR006913">
    <property type="entry name" value="CENP-V/GFA"/>
</dbReference>
<dbReference type="PROSITE" id="PS51891">
    <property type="entry name" value="CENP_V_GFA"/>
    <property type="match status" value="1"/>
</dbReference>
<dbReference type="PANTHER" id="PTHR33337">
    <property type="entry name" value="GFA DOMAIN-CONTAINING PROTEIN"/>
    <property type="match status" value="1"/>
</dbReference>
<dbReference type="Pfam" id="PF04828">
    <property type="entry name" value="GFA"/>
    <property type="match status" value="1"/>
</dbReference>
<dbReference type="RefSeq" id="WP_037158415.1">
    <property type="nucleotide sequence ID" value="NZ_JBEAAL010000001.1"/>
</dbReference>
<evidence type="ECO:0000256" key="3">
    <source>
        <dbReference type="ARBA" id="ARBA00022833"/>
    </source>
</evidence>
<reference evidence="6 7" key="1">
    <citation type="submission" date="2024-05" db="EMBL/GenBank/DDBJ databases">
        <title>Neorhizobium sp. Rsf11, a plant growth promoting and heavy metal resistant PAH-degrader.</title>
        <authorList>
            <person name="Golubev S.N."/>
            <person name="Muratova A.Y."/>
            <person name="Markelova M.I."/>
        </authorList>
    </citation>
    <scope>NUCLEOTIDE SEQUENCE [LARGE SCALE GENOMIC DNA]</scope>
    <source>
        <strain evidence="6 7">Rsf11</strain>
    </source>
</reference>
<evidence type="ECO:0000256" key="4">
    <source>
        <dbReference type="ARBA" id="ARBA00023239"/>
    </source>
</evidence>
<evidence type="ECO:0000313" key="6">
    <source>
        <dbReference type="EMBL" id="MEQ1403555.1"/>
    </source>
</evidence>
<keyword evidence="3" id="KW-0862">Zinc</keyword>
<proteinExistence type="inferred from homology"/>
<dbReference type="Gene3D" id="3.90.1590.10">
    <property type="entry name" value="glutathione-dependent formaldehyde- activating enzyme (gfa)"/>
    <property type="match status" value="1"/>
</dbReference>
<comment type="caution">
    <text evidence="6">The sequence shown here is derived from an EMBL/GenBank/DDBJ whole genome shotgun (WGS) entry which is preliminary data.</text>
</comment>
<evidence type="ECO:0000313" key="7">
    <source>
        <dbReference type="Proteomes" id="UP001496627"/>
    </source>
</evidence>
<dbReference type="InterPro" id="IPR011057">
    <property type="entry name" value="Mss4-like_sf"/>
</dbReference>
<sequence length="134" mass="15074">MHITGGCHCGYVTYEAELDPQRVAICHCTDCQKLTGSPFRVTAVVPESDLKLTGEPPKQYRKTAESGRGRLQYFCPECGSQLFVNGEGEASKIWGIRWGSIDQRMELKPQRQVWCRSSPAWLSQIGELPAREKD</sequence>
<name>A0ABV0LVD6_9HYPH</name>
<evidence type="ECO:0000256" key="1">
    <source>
        <dbReference type="ARBA" id="ARBA00005495"/>
    </source>
</evidence>
<keyword evidence="2" id="KW-0479">Metal-binding</keyword>
<evidence type="ECO:0000256" key="2">
    <source>
        <dbReference type="ARBA" id="ARBA00022723"/>
    </source>
</evidence>
<keyword evidence="4" id="KW-0456">Lyase</keyword>
<evidence type="ECO:0000259" key="5">
    <source>
        <dbReference type="PROSITE" id="PS51891"/>
    </source>
</evidence>
<gene>
    <name evidence="6" type="ORF">ABK249_01295</name>
</gene>
<organism evidence="6 7">
    <name type="scientific">Neorhizobium phenanthreniclasticum</name>
    <dbReference type="NCBI Taxonomy" id="3157917"/>
    <lineage>
        <taxon>Bacteria</taxon>
        <taxon>Pseudomonadati</taxon>
        <taxon>Pseudomonadota</taxon>
        <taxon>Alphaproteobacteria</taxon>
        <taxon>Hyphomicrobiales</taxon>
        <taxon>Rhizobiaceae</taxon>
        <taxon>Rhizobium/Agrobacterium group</taxon>
        <taxon>Neorhizobium</taxon>
    </lineage>
</organism>
<accession>A0ABV0LVD6</accession>
<dbReference type="Proteomes" id="UP001496627">
    <property type="component" value="Unassembled WGS sequence"/>
</dbReference>
<dbReference type="SUPFAM" id="SSF51316">
    <property type="entry name" value="Mss4-like"/>
    <property type="match status" value="1"/>
</dbReference>
<dbReference type="EMBL" id="JBEAAL010000001">
    <property type="protein sequence ID" value="MEQ1403555.1"/>
    <property type="molecule type" value="Genomic_DNA"/>
</dbReference>
<dbReference type="PANTHER" id="PTHR33337:SF40">
    <property type="entry name" value="CENP-V_GFA DOMAIN-CONTAINING PROTEIN-RELATED"/>
    <property type="match status" value="1"/>
</dbReference>
<keyword evidence="7" id="KW-1185">Reference proteome</keyword>